<gene>
    <name evidence="1" type="ORF">NTEN_LOCUS12164</name>
</gene>
<proteinExistence type="predicted"/>
<protein>
    <submittedName>
        <fullName evidence="1">Uncharacterized protein</fullName>
    </submittedName>
</protein>
<evidence type="ECO:0000313" key="2">
    <source>
        <dbReference type="Proteomes" id="UP000479000"/>
    </source>
</evidence>
<feature type="non-terminal residue" evidence="1">
    <location>
        <position position="60"/>
    </location>
</feature>
<sequence>MSHARWLTTANRILPNLKMLGDYGLKSIIYILCSHLVYDQEESNVYRWSEAFLQPHQIFE</sequence>
<dbReference type="EMBL" id="CADCXU010018195">
    <property type="protein sequence ID" value="CAB0006687.1"/>
    <property type="molecule type" value="Genomic_DNA"/>
</dbReference>
<evidence type="ECO:0000313" key="1">
    <source>
        <dbReference type="EMBL" id="CAB0006687.1"/>
    </source>
</evidence>
<organism evidence="1 2">
    <name type="scientific">Nesidiocoris tenuis</name>
    <dbReference type="NCBI Taxonomy" id="355587"/>
    <lineage>
        <taxon>Eukaryota</taxon>
        <taxon>Metazoa</taxon>
        <taxon>Ecdysozoa</taxon>
        <taxon>Arthropoda</taxon>
        <taxon>Hexapoda</taxon>
        <taxon>Insecta</taxon>
        <taxon>Pterygota</taxon>
        <taxon>Neoptera</taxon>
        <taxon>Paraneoptera</taxon>
        <taxon>Hemiptera</taxon>
        <taxon>Heteroptera</taxon>
        <taxon>Panheteroptera</taxon>
        <taxon>Cimicomorpha</taxon>
        <taxon>Miridae</taxon>
        <taxon>Dicyphina</taxon>
        <taxon>Nesidiocoris</taxon>
    </lineage>
</organism>
<accession>A0A6H5GRC1</accession>
<name>A0A6H5GRC1_9HEMI</name>
<keyword evidence="2" id="KW-1185">Reference proteome</keyword>
<reference evidence="1 2" key="1">
    <citation type="submission" date="2020-02" db="EMBL/GenBank/DDBJ databases">
        <authorList>
            <person name="Ferguson B K."/>
        </authorList>
    </citation>
    <scope>NUCLEOTIDE SEQUENCE [LARGE SCALE GENOMIC DNA]</scope>
</reference>
<dbReference type="AlphaFoldDB" id="A0A6H5GRC1"/>
<dbReference type="Proteomes" id="UP000479000">
    <property type="component" value="Unassembled WGS sequence"/>
</dbReference>